<protein>
    <submittedName>
        <fullName evidence="1">Uncharacterized protein</fullName>
    </submittedName>
</protein>
<comment type="caution">
    <text evidence="1">The sequence shown here is derived from an EMBL/GenBank/DDBJ whole genome shotgun (WGS) entry which is preliminary data.</text>
</comment>
<evidence type="ECO:0000313" key="1">
    <source>
        <dbReference type="EMBL" id="KAI8529099.1"/>
    </source>
</evidence>
<proteinExistence type="predicted"/>
<keyword evidence="2" id="KW-1185">Reference proteome</keyword>
<sequence>MIPLASSVIPLASSVISCCCDSRMFIDNCKRLRITKRRHWPRQDTLFPVGTEEQISPEENIASTMFLDSLPHHISGDHYMSAKHTVSIAADKGLPTLPSTSSQDEPYDEEAFDVLYCIAFAVMDAQWLVVRHSCMEFNNMEAEKQVKFFHGCVAAVFAERDHSIMEVMLASTFCVFEFSMFCLVHGRRLGFYSYSKIKGSNSFDLVGSLNLETESQ</sequence>
<dbReference type="EMBL" id="CM046399">
    <property type="protein sequence ID" value="KAI8529099.1"/>
    <property type="molecule type" value="Genomic_DNA"/>
</dbReference>
<evidence type="ECO:0000313" key="2">
    <source>
        <dbReference type="Proteomes" id="UP001062846"/>
    </source>
</evidence>
<gene>
    <name evidence="1" type="ORF">RHMOL_Rhmol12G0199600</name>
</gene>
<dbReference type="Proteomes" id="UP001062846">
    <property type="component" value="Chromosome 12"/>
</dbReference>
<reference evidence="1" key="1">
    <citation type="submission" date="2022-02" db="EMBL/GenBank/DDBJ databases">
        <title>Plant Genome Project.</title>
        <authorList>
            <person name="Zhang R.-G."/>
        </authorList>
    </citation>
    <scope>NUCLEOTIDE SEQUENCE</scope>
    <source>
        <strain evidence="1">AT1</strain>
    </source>
</reference>
<accession>A0ACC0LL57</accession>
<organism evidence="1 2">
    <name type="scientific">Rhododendron molle</name>
    <name type="common">Chinese azalea</name>
    <name type="synonym">Azalea mollis</name>
    <dbReference type="NCBI Taxonomy" id="49168"/>
    <lineage>
        <taxon>Eukaryota</taxon>
        <taxon>Viridiplantae</taxon>
        <taxon>Streptophyta</taxon>
        <taxon>Embryophyta</taxon>
        <taxon>Tracheophyta</taxon>
        <taxon>Spermatophyta</taxon>
        <taxon>Magnoliopsida</taxon>
        <taxon>eudicotyledons</taxon>
        <taxon>Gunneridae</taxon>
        <taxon>Pentapetalae</taxon>
        <taxon>asterids</taxon>
        <taxon>Ericales</taxon>
        <taxon>Ericaceae</taxon>
        <taxon>Ericoideae</taxon>
        <taxon>Rhodoreae</taxon>
        <taxon>Rhododendron</taxon>
    </lineage>
</organism>
<name>A0ACC0LL57_RHOML</name>